<keyword evidence="2" id="KW-0472">Membrane</keyword>
<dbReference type="Gene3D" id="2.130.10.10">
    <property type="entry name" value="YVTN repeat-like/Quinoprotein amine dehydrogenase"/>
    <property type="match status" value="2"/>
</dbReference>
<organism evidence="3 6">
    <name type="scientific">Fulvivirga sedimenti</name>
    <dbReference type="NCBI Taxonomy" id="2879465"/>
    <lineage>
        <taxon>Bacteria</taxon>
        <taxon>Pseudomonadati</taxon>
        <taxon>Bacteroidota</taxon>
        <taxon>Cytophagia</taxon>
        <taxon>Cytophagales</taxon>
        <taxon>Fulvivirgaceae</taxon>
        <taxon>Fulvivirga</taxon>
    </lineage>
</organism>
<evidence type="ECO:0000256" key="2">
    <source>
        <dbReference type="SAM" id="Phobius"/>
    </source>
</evidence>
<evidence type="ECO:0000256" key="1">
    <source>
        <dbReference type="SAM" id="Coils"/>
    </source>
</evidence>
<dbReference type="EMBL" id="JAIXNE010000003">
    <property type="protein sequence ID" value="MCA6075830.1"/>
    <property type="molecule type" value="Genomic_DNA"/>
</dbReference>
<dbReference type="InterPro" id="IPR016032">
    <property type="entry name" value="Sig_transdc_resp-reg_C-effctor"/>
</dbReference>
<dbReference type="RefSeq" id="WP_225697766.1">
    <property type="nucleotide sequence ID" value="NZ_JAIXNE010000002.1"/>
</dbReference>
<dbReference type="EMBL" id="JAIXNE010000004">
    <property type="protein sequence ID" value="MCA6076958.1"/>
    <property type="molecule type" value="Genomic_DNA"/>
</dbReference>
<evidence type="ECO:0000313" key="3">
    <source>
        <dbReference type="EMBL" id="MCA6074653.1"/>
    </source>
</evidence>
<sequence>MHAQVGKYPIKNFTPEDYLAGIQNIDFAQNRDMNLFVANNLGVLSFNGSEWKTYALNTGKKQRSLAFDEHTGRLYVGSQGDFGYFEGKWNYVSLVDEIPEDERDFDEVWNVFIFNSDVYFCTFQAIFVFDGQSIKTIRHEPGLNKSFFTGNKIFTQSATGKLFEVNDLQLTESFPQKRRNDIVAGIIPKDEGILVFYNSGAIEFSGPLGVEEVFPELQQSLEGKYVNHVTELSDTRLVITTQQEGIYFYDLQSGAIENISIEDGLQTNACLKTFQDHTGNLWVGMQNGIALIDINSASRLINEDINLQGSGYEAFETDEGTYYTTSNGIYFLANNAASSVFLSGTEGPAYGMQIINNKLYAGHHTGLFILENGRARRRASTDGLWLVRQLRSNPGYAVGGTYSGLFLFRFNENDELEGVGRIGGFNESSRFFEEDRKGRIWVGQFYKGLYQLQLSDDLKTATVNKISDLTGLPIDRHLILSRIDDEIYLGTEKGIYRLDQTTDDIVEADNFSEVIGKNWVYFLAQDNQKHVHVYTENLVGFFKQVSKNNYAYIPSSLFLLRNSFNNDLLNVSRNISNGVVMNANEGFIYYYPQFETRLDLERKPIVKQIYNVGEDSILFERLPFRNYEPGSDPISISQGTKIIQFKVESFNFKGVNNAQFRYFLKGFDDHYSEWSNTVFKEYNNIGVGDYEFYVQTLNNVGELVTSDPIFLRVSPPFYKSILARFIYLILALVGLYVFYRLQRKYYKSKEIKLEEDKKTALAQKQFELKELKEEQVKSELRHVNNLLAASTMNLVVKNEFMENIKEEIKSIKVKGDVAETRKSLDRLVREIDSTLKVQEDWKQFEHHFDRVHGDFLTRLTTEFTDLTPGEQKLCAFLRLNMDTKEIANLMGVSLRGVEVARYRLRKKLGLDTHQNLSKFVLEY</sequence>
<gene>
    <name evidence="3" type="ORF">LDX50_07215</name>
    <name evidence="4" type="ORF">LDX50_13185</name>
    <name evidence="5" type="ORF">LDX50_18905</name>
</gene>
<dbReference type="GO" id="GO:0006355">
    <property type="term" value="P:regulation of DNA-templated transcription"/>
    <property type="evidence" value="ECO:0007669"/>
    <property type="project" value="InterPro"/>
</dbReference>
<dbReference type="GO" id="GO:0003677">
    <property type="term" value="F:DNA binding"/>
    <property type="evidence" value="ECO:0007669"/>
    <property type="project" value="InterPro"/>
</dbReference>
<dbReference type="InterPro" id="IPR013783">
    <property type="entry name" value="Ig-like_fold"/>
</dbReference>
<evidence type="ECO:0000313" key="4">
    <source>
        <dbReference type="EMBL" id="MCA6075830.1"/>
    </source>
</evidence>
<dbReference type="EMBL" id="JAIXNE010000002">
    <property type="protein sequence ID" value="MCA6074653.1"/>
    <property type="molecule type" value="Genomic_DNA"/>
</dbReference>
<proteinExistence type="predicted"/>
<comment type="caution">
    <text evidence="3">The sequence shown here is derived from an EMBL/GenBank/DDBJ whole genome shotgun (WGS) entry which is preliminary data.</text>
</comment>
<dbReference type="InterPro" id="IPR015943">
    <property type="entry name" value="WD40/YVTN_repeat-like_dom_sf"/>
</dbReference>
<keyword evidence="2" id="KW-1133">Transmembrane helix</keyword>
<dbReference type="InterPro" id="IPR036388">
    <property type="entry name" value="WH-like_DNA-bd_sf"/>
</dbReference>
<dbReference type="AlphaFoldDB" id="A0A9X1HM28"/>
<dbReference type="Proteomes" id="UP001139409">
    <property type="component" value="Unassembled WGS sequence"/>
</dbReference>
<name>A0A9X1HM28_9BACT</name>
<keyword evidence="2" id="KW-0812">Transmembrane</keyword>
<protein>
    <recommendedName>
        <fullName evidence="7">HTH luxR-type domain-containing protein</fullName>
    </recommendedName>
</protein>
<feature type="transmembrane region" description="Helical" evidence="2">
    <location>
        <begin position="721"/>
        <end position="739"/>
    </location>
</feature>
<dbReference type="SUPFAM" id="SSF69322">
    <property type="entry name" value="Tricorn protease domain 2"/>
    <property type="match status" value="1"/>
</dbReference>
<evidence type="ECO:0000313" key="6">
    <source>
        <dbReference type="Proteomes" id="UP001139409"/>
    </source>
</evidence>
<reference evidence="3" key="1">
    <citation type="submission" date="2021-09" db="EMBL/GenBank/DDBJ databases">
        <title>Fulvivirga sp. isolated from coastal sediment.</title>
        <authorList>
            <person name="Yu H."/>
        </authorList>
    </citation>
    <scope>NUCLEOTIDE SEQUENCE</scope>
    <source>
        <strain evidence="3">1062</strain>
    </source>
</reference>
<dbReference type="SUPFAM" id="SSF46894">
    <property type="entry name" value="C-terminal effector domain of the bipartite response regulators"/>
    <property type="match status" value="1"/>
</dbReference>
<dbReference type="Gene3D" id="2.60.40.10">
    <property type="entry name" value="Immunoglobulins"/>
    <property type="match status" value="1"/>
</dbReference>
<evidence type="ECO:0008006" key="7">
    <source>
        <dbReference type="Google" id="ProtNLM"/>
    </source>
</evidence>
<feature type="coiled-coil region" evidence="1">
    <location>
        <begin position="754"/>
        <end position="781"/>
    </location>
</feature>
<accession>A0A9X1HM28</accession>
<keyword evidence="1" id="KW-0175">Coiled coil</keyword>
<keyword evidence="6" id="KW-1185">Reference proteome</keyword>
<evidence type="ECO:0000313" key="5">
    <source>
        <dbReference type="EMBL" id="MCA6076958.1"/>
    </source>
</evidence>
<dbReference type="Gene3D" id="1.10.10.10">
    <property type="entry name" value="Winged helix-like DNA-binding domain superfamily/Winged helix DNA-binding domain"/>
    <property type="match status" value="1"/>
</dbReference>